<evidence type="ECO:0000313" key="1">
    <source>
        <dbReference type="EMBL" id="CDW36168.1"/>
    </source>
</evidence>
<proteinExistence type="predicted"/>
<sequence length="62" mass="7102">MGNTIGLTRLKFCKGASFESGKAKTGVPILGREGSHKKGLFYIKHKSYFWSYWRLDRGLSYK</sequence>
<organism evidence="1">
    <name type="scientific">Lepeophtheirus salmonis</name>
    <name type="common">Salmon louse</name>
    <name type="synonym">Caligus salmonis</name>
    <dbReference type="NCBI Taxonomy" id="72036"/>
    <lineage>
        <taxon>Eukaryota</taxon>
        <taxon>Metazoa</taxon>
        <taxon>Ecdysozoa</taxon>
        <taxon>Arthropoda</taxon>
        <taxon>Crustacea</taxon>
        <taxon>Multicrustacea</taxon>
        <taxon>Hexanauplia</taxon>
        <taxon>Copepoda</taxon>
        <taxon>Siphonostomatoida</taxon>
        <taxon>Caligidae</taxon>
        <taxon>Lepeophtheirus</taxon>
    </lineage>
</organism>
<reference evidence="1" key="1">
    <citation type="submission" date="2014-05" db="EMBL/GenBank/DDBJ databases">
        <authorList>
            <person name="Chronopoulou M."/>
        </authorList>
    </citation>
    <scope>NUCLEOTIDE SEQUENCE</scope>
    <source>
        <tissue evidence="1">Whole organism</tissue>
    </source>
</reference>
<name>A0A0K2UD41_LEPSM</name>
<dbReference type="EMBL" id="HACA01018807">
    <property type="protein sequence ID" value="CDW36168.1"/>
    <property type="molecule type" value="Transcribed_RNA"/>
</dbReference>
<accession>A0A0K2UD41</accession>
<protein>
    <submittedName>
        <fullName evidence="1">Uncharacterized protein</fullName>
    </submittedName>
</protein>
<dbReference type="AlphaFoldDB" id="A0A0K2UD41"/>